<comment type="similarity">
    <text evidence="1">Belongs to the DEFL family.</text>
</comment>
<dbReference type="Proteomes" id="UP000289738">
    <property type="component" value="Chromosome A08"/>
</dbReference>
<comment type="caution">
    <text evidence="7">The sequence shown here is derived from an EMBL/GenBank/DDBJ whole genome shotgun (WGS) entry which is preliminary data.</text>
</comment>
<keyword evidence="8" id="KW-1185">Reference proteome</keyword>
<name>A0A445BYP2_ARAHY</name>
<evidence type="ECO:0000256" key="1">
    <source>
        <dbReference type="ARBA" id="ARBA00006722"/>
    </source>
</evidence>
<dbReference type="AlphaFoldDB" id="A0A445BYP2"/>
<dbReference type="InterPro" id="IPR010851">
    <property type="entry name" value="DEFL"/>
</dbReference>
<sequence length="85" mass="9652">MANRFTLYATLLLLFTSSTLMVMGGSENNLRPTKTCEEGTPEYGYCKDKNCNAECVKKYPKKGTVGFCYYIRDPIYSTCLCQYPC</sequence>
<evidence type="ECO:0008006" key="9">
    <source>
        <dbReference type="Google" id="ProtNLM"/>
    </source>
</evidence>
<dbReference type="GO" id="GO:0050832">
    <property type="term" value="P:defense response to fungus"/>
    <property type="evidence" value="ECO:0007669"/>
    <property type="project" value="UniProtKB-KW"/>
</dbReference>
<proteinExistence type="inferred from homology"/>
<keyword evidence="3" id="KW-0295">Fungicide</keyword>
<evidence type="ECO:0000313" key="8">
    <source>
        <dbReference type="Proteomes" id="UP000289738"/>
    </source>
</evidence>
<dbReference type="Pfam" id="PF07333">
    <property type="entry name" value="SLR1-BP"/>
    <property type="match status" value="1"/>
</dbReference>
<keyword evidence="5" id="KW-1015">Disulfide bond</keyword>
<evidence type="ECO:0000256" key="5">
    <source>
        <dbReference type="ARBA" id="ARBA00023157"/>
    </source>
</evidence>
<feature type="chain" id="PRO_5019392558" description="Knottin scorpion toxin-like domain-containing protein" evidence="6">
    <location>
        <begin position="22"/>
        <end position="85"/>
    </location>
</feature>
<gene>
    <name evidence="7" type="ORF">Ahy_A08g040271</name>
</gene>
<protein>
    <recommendedName>
        <fullName evidence="9">Knottin scorpion toxin-like domain-containing protein</fullName>
    </recommendedName>
</protein>
<evidence type="ECO:0000313" key="7">
    <source>
        <dbReference type="EMBL" id="RYR43879.1"/>
    </source>
</evidence>
<dbReference type="Gramene" id="arahy.Tifrunner.gnm2.ann2.Ah08g262300.1">
    <property type="protein sequence ID" value="arahy.Tifrunner.gnm2.ann2.Ah08g262300.1-CDS"/>
    <property type="gene ID" value="arahy.Tifrunner.gnm2.ann2.Ah08g262300"/>
</dbReference>
<evidence type="ECO:0000256" key="3">
    <source>
        <dbReference type="ARBA" id="ARBA00022577"/>
    </source>
</evidence>
<keyword evidence="2" id="KW-0929">Antimicrobial</keyword>
<keyword evidence="4" id="KW-0611">Plant defense</keyword>
<evidence type="ECO:0000256" key="4">
    <source>
        <dbReference type="ARBA" id="ARBA00022821"/>
    </source>
</evidence>
<accession>A0A445BYP2</accession>
<organism evidence="7 8">
    <name type="scientific">Arachis hypogaea</name>
    <name type="common">Peanut</name>
    <dbReference type="NCBI Taxonomy" id="3818"/>
    <lineage>
        <taxon>Eukaryota</taxon>
        <taxon>Viridiplantae</taxon>
        <taxon>Streptophyta</taxon>
        <taxon>Embryophyta</taxon>
        <taxon>Tracheophyta</taxon>
        <taxon>Spermatophyta</taxon>
        <taxon>Magnoliopsida</taxon>
        <taxon>eudicotyledons</taxon>
        <taxon>Gunneridae</taxon>
        <taxon>Pentapetalae</taxon>
        <taxon>rosids</taxon>
        <taxon>fabids</taxon>
        <taxon>Fabales</taxon>
        <taxon>Fabaceae</taxon>
        <taxon>Papilionoideae</taxon>
        <taxon>50 kb inversion clade</taxon>
        <taxon>dalbergioids sensu lato</taxon>
        <taxon>Dalbergieae</taxon>
        <taxon>Pterocarpus clade</taxon>
        <taxon>Arachis</taxon>
    </lineage>
</organism>
<evidence type="ECO:0000256" key="2">
    <source>
        <dbReference type="ARBA" id="ARBA00022529"/>
    </source>
</evidence>
<dbReference type="EMBL" id="SDMP01000008">
    <property type="protein sequence ID" value="RYR43879.1"/>
    <property type="molecule type" value="Genomic_DNA"/>
</dbReference>
<feature type="signal peptide" evidence="6">
    <location>
        <begin position="1"/>
        <end position="21"/>
    </location>
</feature>
<dbReference type="GO" id="GO:0031640">
    <property type="term" value="P:killing of cells of another organism"/>
    <property type="evidence" value="ECO:0007669"/>
    <property type="project" value="UniProtKB-KW"/>
</dbReference>
<reference evidence="7 8" key="1">
    <citation type="submission" date="2019-01" db="EMBL/GenBank/DDBJ databases">
        <title>Sequencing of cultivated peanut Arachis hypogaea provides insights into genome evolution and oil improvement.</title>
        <authorList>
            <person name="Chen X."/>
        </authorList>
    </citation>
    <scope>NUCLEOTIDE SEQUENCE [LARGE SCALE GENOMIC DNA]</scope>
    <source>
        <strain evidence="8">cv. Fuhuasheng</strain>
        <tissue evidence="7">Leaves</tissue>
    </source>
</reference>
<evidence type="ECO:0000256" key="6">
    <source>
        <dbReference type="SAM" id="SignalP"/>
    </source>
</evidence>
<keyword evidence="6" id="KW-0732">Signal</keyword>